<evidence type="ECO:0000313" key="4">
    <source>
        <dbReference type="EMBL" id="BAP56351.1"/>
    </source>
</evidence>
<dbReference type="InterPro" id="IPR041246">
    <property type="entry name" value="Bact_MG10"/>
</dbReference>
<dbReference type="KEGG" id="tig:THII_2054"/>
<evidence type="ECO:0000259" key="3">
    <source>
        <dbReference type="SMART" id="SM01360"/>
    </source>
</evidence>
<accession>A0A090BV72</accession>
<evidence type="ECO:0000259" key="2">
    <source>
        <dbReference type="SMART" id="SM01359"/>
    </source>
</evidence>
<dbReference type="Gene3D" id="1.50.10.20">
    <property type="match status" value="1"/>
</dbReference>
<dbReference type="GO" id="GO:0004866">
    <property type="term" value="F:endopeptidase inhibitor activity"/>
    <property type="evidence" value="ECO:0007669"/>
    <property type="project" value="InterPro"/>
</dbReference>
<dbReference type="Pfam" id="PF17973">
    <property type="entry name" value="bMG10"/>
    <property type="match status" value="1"/>
</dbReference>
<keyword evidence="5" id="KW-1185">Reference proteome</keyword>
<evidence type="ECO:0000313" key="5">
    <source>
        <dbReference type="Proteomes" id="UP000031623"/>
    </source>
</evidence>
<dbReference type="OrthoDB" id="9767116at2"/>
<dbReference type="Proteomes" id="UP000031623">
    <property type="component" value="Chromosome"/>
</dbReference>
<dbReference type="Pfam" id="PF01835">
    <property type="entry name" value="MG2"/>
    <property type="match status" value="1"/>
</dbReference>
<feature type="domain" description="Alpha-2-macroglobulin bait region" evidence="2">
    <location>
        <begin position="996"/>
        <end position="1152"/>
    </location>
</feature>
<dbReference type="SMART" id="SM01359">
    <property type="entry name" value="A2M_N_2"/>
    <property type="match status" value="1"/>
</dbReference>
<dbReference type="Gene3D" id="2.60.40.1930">
    <property type="match status" value="1"/>
</dbReference>
<sequence>MIQLSFFGLLIFTWINLLGVIPVWAAFDSATLNEPKALEILRITPSGEDVPVERQVVFTFNQAVVPLGKMEREAAEIPITITPTLDCQWRWLNTSSLACQLGDEDAFQPATRYEIEVKPGIMTESKQTLTQSVQHIFITERPAISNTSFQTWEAPSMPKIRVEFNQLVKRDSVEKHLYFQKPNGQRIALKEAQPIKDEEEQSTDLPAGVTQTWLVAPNSLLPLDTPIRLKVEPGIQSYLGTMPSIEEREVVAFHTFPQFQFLGVQCTTLQDESVFIAFPDKPNEQKRCDPLARVALLFSSPIVKEVAKQYLLIVPDLAGGRTDYDPWEEAINTDSQLDSSHQEDQTYSIDLPENLKGYHTYQLKIDNIGFKDNFGRTLSAPVEMSFLTDHRAPKQVFEHEISVLEQGVDSEVPLYVTNIDQITYYYHLLNSTGWSAEKTRSFSPLAGLKDIAVKIPFGIRELIPTPSGVVQGYFTTQPDINNQDAKTNNWFFSQITPFHLQAKLGHHNTLVWVTDFATGQPVAGANISIYLDTYAPDNNLSKPLATAVTDNQGIALLPGTATLDPRLSHVYVYSDYQPDLRFFIHCQKDQDIALLPIDSAFRVYFSDLVTDYSFYPEMQPKYGHIHTWGTTAQGVYKVGDTVQYKLLVRDQSNETFVAAPTAGYTLKVLDPLGKVVHEVKNFSLSEFGSHHGEFTIPKTAAVGWYSFELSTNFAKESTTWRPMQVLVSDFTPSPFRVYTELNGKLFHLGKPVTVNTHANLHAGGPYVDAQTKVTAILSQQNLIPEHPQTKGFTFDVYLDDIDDETIYSTEAKLNDKGELSTTFTLPAASKVLYGKLTVESAVRDDRGKDVANSTTADYVGRDRFVGIKTTSWMLTAGKTAKNLLLVIDEQGNPVTDTPVTVKIEHQIAKAAQVKGAGNAYLTHYEYEWVATNSCQENLAQLTSIPATCTFVPDKAGVYKMTAQINDKQGRVHQTELEQWAMGQNYVLWENEPGNGLEIVPEQTSYKVGEIARYLVKNPYPGSRALVTVERLGVMKSWVTTLAQSMEIVEVPVEPDYVPGFFVSVTVMSPRVDKPLDKDQVDLGKPAFRMGYVQTDVEDPYKELVVDIQTDKPVYKPREQVTIHLQAKARQPEVKAQPIELAITVLDESVFDLLTQGRNYFDPYKGFYTLDGLDMENFSLLMKLVGRQKFEKKGANAGGDGGTGLSMRSLFKFVSYWNPALKTDADGKAQFQFTVPDNLTGWRVLVMAVTPSDRMGLGDVTFKVNQPIEIRPVLPNQVMNGDSFQAGFNIMNRTEQVLDIEVILSASGPVAMPVATDNAVTSVRRTYTLKAKPYQRYTRWLPLKTLAAGTIHFDATATTIDKTEHDGLTKTLEIRPRQPRTTVATYGTTVKNAVTEAIHFPPDIDTEVGGLSVIASPTVIGGIDGAFEYMRDYPYYCWEQKLSKGTMASHYQQLHPYLSTSLTWPDSATLADTTLQLAAEYQAPNGGMAYFVATDERVDPYLSAYTALAFNWLREAGHPIPSAVENKLHEYLLTLLRKDVTPDFYNSGMASSVRAVALAALAKAGKVTRSDLHRYQRHVKEMDLFGQAQFLSAALQIPGTQSIRTQIVDMILAHADQTAGRIAFTENLDEGYQHLLSSNLRTQCAILSSLSEYDEKTAANANQIGDILFKLVRQITAQRNTQGHWENTQENLFCMNALITYARIYETEAPIMTVRSWLDTKQLGETQFDNVKNPPVTFNHALTATDPGRKAQVKLEREGQGRLYYTVRLAYSEKNAKANAINAGIEVKREYHVERNGKWLRLGNPLTLKTGELVRVDLYVSLPAPRYFVVVNDPIPGGLEPVNRNLATASQIDADKAKGQYAGGSIWFSHNDWEEYNVAFWSFYHQELRHHAAIFYSDYLPAGNYHLAYVAQAIAPGEFNIMATQAEEMYEPDIYGKSVPATLKVVSEQSVNSD</sequence>
<dbReference type="InterPro" id="IPR011625">
    <property type="entry name" value="A2M_N_BRD"/>
</dbReference>
<dbReference type="SMART" id="SM01360">
    <property type="entry name" value="A2M"/>
    <property type="match status" value="1"/>
</dbReference>
<dbReference type="STRING" id="40754.THII_2054"/>
<comment type="similarity">
    <text evidence="1">Belongs to the protease inhibitor I39 (alpha-2-macroglobulin) family. Bacterial alpha-2-macroglobulin subfamily.</text>
</comment>
<proteinExistence type="inferred from homology"/>
<dbReference type="InterPro" id="IPR051802">
    <property type="entry name" value="YfhM-like"/>
</dbReference>
<dbReference type="SUPFAM" id="SSF48239">
    <property type="entry name" value="Terpenoid cyclases/Protein prenyltransferases"/>
    <property type="match status" value="1"/>
</dbReference>
<gene>
    <name evidence="4" type="ORF">THII_2054</name>
</gene>
<dbReference type="PANTHER" id="PTHR40094">
    <property type="entry name" value="ALPHA-2-MACROGLOBULIN HOMOLOG"/>
    <property type="match status" value="1"/>
</dbReference>
<dbReference type="Gene3D" id="2.60.40.3710">
    <property type="match status" value="1"/>
</dbReference>
<evidence type="ECO:0000256" key="1">
    <source>
        <dbReference type="ARBA" id="ARBA00010556"/>
    </source>
</evidence>
<dbReference type="EMBL" id="AP014633">
    <property type="protein sequence ID" value="BAP56351.1"/>
    <property type="molecule type" value="Genomic_DNA"/>
</dbReference>
<dbReference type="InterPro" id="IPR002890">
    <property type="entry name" value="MG2"/>
</dbReference>
<dbReference type="PANTHER" id="PTHR40094:SF1">
    <property type="entry name" value="UBIQUITIN DOMAIN-CONTAINING PROTEIN"/>
    <property type="match status" value="1"/>
</dbReference>
<feature type="domain" description="Alpha-2-macroglobulin" evidence="3">
    <location>
        <begin position="1214"/>
        <end position="1303"/>
    </location>
</feature>
<name>A0A090BV72_9GAMM</name>
<protein>
    <submittedName>
        <fullName evidence="4">Large extracellular alpha-helical protein</fullName>
    </submittedName>
</protein>
<dbReference type="Pfam" id="PF00207">
    <property type="entry name" value="A2M"/>
    <property type="match status" value="1"/>
</dbReference>
<dbReference type="InterPro" id="IPR008930">
    <property type="entry name" value="Terpenoid_cyclase/PrenylTrfase"/>
</dbReference>
<dbReference type="HOGENOM" id="CLU_002018_0_0_6"/>
<dbReference type="InterPro" id="IPR001599">
    <property type="entry name" value="Macroglobln_a2"/>
</dbReference>
<dbReference type="Pfam" id="PF07703">
    <property type="entry name" value="A2M_BRD"/>
    <property type="match status" value="1"/>
</dbReference>
<organism evidence="4 5">
    <name type="scientific">Thioploca ingrica</name>
    <dbReference type="NCBI Taxonomy" id="40754"/>
    <lineage>
        <taxon>Bacteria</taxon>
        <taxon>Pseudomonadati</taxon>
        <taxon>Pseudomonadota</taxon>
        <taxon>Gammaproteobacteria</taxon>
        <taxon>Thiotrichales</taxon>
        <taxon>Thiotrichaceae</taxon>
        <taxon>Thioploca</taxon>
    </lineage>
</organism>
<reference evidence="4 5" key="1">
    <citation type="journal article" date="2014" name="ISME J.">
        <title>Ecophysiology of Thioploca ingrica as revealed by the complete genome sequence supplemented with proteomic evidence.</title>
        <authorList>
            <person name="Kojima H."/>
            <person name="Ogura Y."/>
            <person name="Yamamoto N."/>
            <person name="Togashi T."/>
            <person name="Mori H."/>
            <person name="Watanabe T."/>
            <person name="Nemoto F."/>
            <person name="Kurokawa K."/>
            <person name="Hayashi T."/>
            <person name="Fukui M."/>
        </authorList>
    </citation>
    <scope>NUCLEOTIDE SEQUENCE [LARGE SCALE GENOMIC DNA]</scope>
</reference>